<comment type="caution">
    <text evidence="1">The sequence shown here is derived from an EMBL/GenBank/DDBJ whole genome shotgun (WGS) entry which is preliminary data.</text>
</comment>
<dbReference type="VEuPathDB" id="FungiDB:BO83DRAFT_456521"/>
<dbReference type="GeneID" id="37059034"/>
<dbReference type="AlphaFoldDB" id="A0A317USN5"/>
<gene>
    <name evidence="1" type="ORF">BO83DRAFT_456521</name>
</gene>
<evidence type="ECO:0000313" key="1">
    <source>
        <dbReference type="EMBL" id="PWY63472.1"/>
    </source>
</evidence>
<keyword evidence="2" id="KW-1185">Reference proteome</keyword>
<organism evidence="1 2">
    <name type="scientific">Aspergillus eucalypticola (strain CBS 122712 / IBT 29274)</name>
    <dbReference type="NCBI Taxonomy" id="1448314"/>
    <lineage>
        <taxon>Eukaryota</taxon>
        <taxon>Fungi</taxon>
        <taxon>Dikarya</taxon>
        <taxon>Ascomycota</taxon>
        <taxon>Pezizomycotina</taxon>
        <taxon>Eurotiomycetes</taxon>
        <taxon>Eurotiomycetidae</taxon>
        <taxon>Eurotiales</taxon>
        <taxon>Aspergillaceae</taxon>
        <taxon>Aspergillus</taxon>
        <taxon>Aspergillus subgen. Circumdati</taxon>
    </lineage>
</organism>
<name>A0A317USN5_ASPEC</name>
<dbReference type="Proteomes" id="UP000246171">
    <property type="component" value="Unassembled WGS sequence"/>
</dbReference>
<dbReference type="EMBL" id="MSFU01000036">
    <property type="protein sequence ID" value="PWY63472.1"/>
    <property type="molecule type" value="Genomic_DNA"/>
</dbReference>
<evidence type="ECO:0000313" key="2">
    <source>
        <dbReference type="Proteomes" id="UP000246171"/>
    </source>
</evidence>
<dbReference type="RefSeq" id="XP_025383169.1">
    <property type="nucleotide sequence ID" value="XM_025537072.1"/>
</dbReference>
<accession>A0A317USN5</accession>
<protein>
    <submittedName>
        <fullName evidence="1">Uncharacterized protein</fullName>
    </submittedName>
</protein>
<reference evidence="1" key="1">
    <citation type="submission" date="2016-12" db="EMBL/GenBank/DDBJ databases">
        <title>The genomes of Aspergillus section Nigri reveals drivers in fungal speciation.</title>
        <authorList>
            <consortium name="DOE Joint Genome Institute"/>
            <person name="Vesth T.C."/>
            <person name="Nybo J."/>
            <person name="Theobald S."/>
            <person name="Brandl J."/>
            <person name="Frisvad J.C."/>
            <person name="Nielsen K.F."/>
            <person name="Lyhne E.K."/>
            <person name="Kogle M.E."/>
            <person name="Kuo A."/>
            <person name="Riley R."/>
            <person name="Clum A."/>
            <person name="Nolan M."/>
            <person name="Lipzen A."/>
            <person name="Salamov A."/>
            <person name="Henrissat B."/>
            <person name="Wiebenga A."/>
            <person name="De vries R.P."/>
            <person name="Grigoriev I.V."/>
            <person name="Mortensen U.H."/>
            <person name="Andersen M.R."/>
            <person name="Baker S.E."/>
        </authorList>
    </citation>
    <scope>NUCLEOTIDE SEQUENCE</scope>
    <source>
        <strain evidence="1">CBS 122712</strain>
    </source>
</reference>
<proteinExistence type="predicted"/>
<sequence length="211" mass="23854">MNYCKCAWLGASRQPPFAAAQQLPHQLCYEDPLACLVRAEKKGKQVQLGIRSTEELASASVRDRYGSISIAGPSCGSRRAQMAWLTGISLLLNGPRWIAARELPFGITMENTDHYVFSYRYGRRVLKFGAEKEAMWSTWKKMRDFEATMVIIVILIIHPLDTQLSLLSLFVSDRQARPCSESKANSIRTRTQPGAKEVRRLKVATSEFLNR</sequence>